<sequence>MIQVLSHCYGDYVEQHLTMELPRGATARMLFPDIFAAQRYSFVLTANQKVSNYRIRALPNNGRGNLPLNFDGGINSAILRYKGAPGVDPTTSDKTDSKLLDEAELRALDKAPAPGAPHPGGADVSINLDVQVDLSTFSWTMNGVAFTTPKIPVLLQMLSGAKTAQELLPSGSVYTLPRNKVIEITMPGGSAGGPHPFHLHGHTFSVVRSAGTNATNYVNPVRRDTVNIGDAGSNVTIRFVTDNPGPWFLHCHINWHLDFGLAVVFAEDPQDTNAAIQPPDDWRNLCPTFDALPPSATAITQVPEVND</sequence>
<dbReference type="PANTHER" id="PTHR11709:SF394">
    <property type="entry name" value="FI03373P-RELATED"/>
    <property type="match status" value="1"/>
</dbReference>
<evidence type="ECO:0000256" key="11">
    <source>
        <dbReference type="ARBA" id="ARBA00023180"/>
    </source>
</evidence>
<comment type="cofactor">
    <cofactor evidence="2">
        <name>Cu cation</name>
        <dbReference type="ChEBI" id="CHEBI:23378"/>
    </cofactor>
</comment>
<dbReference type="PROSITE" id="PS00080">
    <property type="entry name" value="MULTICOPPER_OXIDASE2"/>
    <property type="match status" value="1"/>
</dbReference>
<evidence type="ECO:0000256" key="1">
    <source>
        <dbReference type="ARBA" id="ARBA00000349"/>
    </source>
</evidence>
<dbReference type="GO" id="GO:0005507">
    <property type="term" value="F:copper ion binding"/>
    <property type="evidence" value="ECO:0007669"/>
    <property type="project" value="InterPro"/>
</dbReference>
<feature type="domain" description="Plastocyanin-like" evidence="14">
    <location>
        <begin position="147"/>
        <end position="270"/>
    </location>
</feature>
<gene>
    <name evidence="15" type="primary">lcc11</name>
    <name evidence="15" type="ORF">LshimejAT787_0411290</name>
</gene>
<comment type="subcellular location">
    <subcellularLocation>
        <location evidence="3">Secreted</location>
    </subcellularLocation>
</comment>
<evidence type="ECO:0000313" key="15">
    <source>
        <dbReference type="EMBL" id="GLB38078.1"/>
    </source>
</evidence>
<evidence type="ECO:0000256" key="9">
    <source>
        <dbReference type="ARBA" id="ARBA00023008"/>
    </source>
</evidence>
<reference evidence="15" key="1">
    <citation type="submission" date="2022-07" db="EMBL/GenBank/DDBJ databases">
        <title>The genome of Lyophyllum shimeji provides insight into the initial evolution of ectomycorrhizal fungal genome.</title>
        <authorList>
            <person name="Kobayashi Y."/>
            <person name="Shibata T."/>
            <person name="Hirakawa H."/>
            <person name="Shigenobu S."/>
            <person name="Nishiyama T."/>
            <person name="Yamada A."/>
            <person name="Hasebe M."/>
            <person name="Kawaguchi M."/>
        </authorList>
    </citation>
    <scope>NUCLEOTIDE SEQUENCE</scope>
    <source>
        <strain evidence="15">AT787</strain>
    </source>
</reference>
<dbReference type="GO" id="GO:0046274">
    <property type="term" value="P:lignin catabolic process"/>
    <property type="evidence" value="ECO:0007669"/>
    <property type="project" value="UniProtKB-KW"/>
</dbReference>
<protein>
    <recommendedName>
        <fullName evidence="5">laccase</fullName>
        <ecNumber evidence="5">1.10.3.2</ecNumber>
    </recommendedName>
</protein>
<dbReference type="FunFam" id="2.60.40.420:FF:000112">
    <property type="entry name" value="Laccase B"/>
    <property type="match status" value="1"/>
</dbReference>
<dbReference type="EC" id="1.10.3.2" evidence="5"/>
<feature type="domain" description="Plastocyanin-like" evidence="13">
    <location>
        <begin position="33"/>
        <end position="84"/>
    </location>
</feature>
<keyword evidence="9" id="KW-0186">Copper</keyword>
<evidence type="ECO:0000256" key="8">
    <source>
        <dbReference type="ARBA" id="ARBA00023002"/>
    </source>
</evidence>
<evidence type="ECO:0000256" key="7">
    <source>
        <dbReference type="ARBA" id="ARBA00022723"/>
    </source>
</evidence>
<dbReference type="InterPro" id="IPR002355">
    <property type="entry name" value="Cu_oxidase_Cu_BS"/>
</dbReference>
<dbReference type="Proteomes" id="UP001063166">
    <property type="component" value="Unassembled WGS sequence"/>
</dbReference>
<dbReference type="CDD" id="cd13903">
    <property type="entry name" value="CuRO_3_Tv-LCC_like"/>
    <property type="match status" value="1"/>
</dbReference>
<dbReference type="InterPro" id="IPR008972">
    <property type="entry name" value="Cupredoxin"/>
</dbReference>
<evidence type="ECO:0000256" key="5">
    <source>
        <dbReference type="ARBA" id="ARBA00012297"/>
    </source>
</evidence>
<dbReference type="GO" id="GO:0005576">
    <property type="term" value="C:extracellular region"/>
    <property type="evidence" value="ECO:0007669"/>
    <property type="project" value="UniProtKB-SubCell"/>
</dbReference>
<keyword evidence="16" id="KW-1185">Reference proteome</keyword>
<accession>A0A9P3ULW8</accession>
<evidence type="ECO:0000259" key="14">
    <source>
        <dbReference type="Pfam" id="PF07731"/>
    </source>
</evidence>
<dbReference type="PANTHER" id="PTHR11709">
    <property type="entry name" value="MULTI-COPPER OXIDASE"/>
    <property type="match status" value="1"/>
</dbReference>
<keyword evidence="8" id="KW-0560">Oxidoreductase</keyword>
<keyword evidence="6" id="KW-0964">Secreted</keyword>
<keyword evidence="10" id="KW-1015">Disulfide bond</keyword>
<name>A0A9P3ULW8_LYOSH</name>
<dbReference type="EMBL" id="BRPK01000004">
    <property type="protein sequence ID" value="GLB38078.1"/>
    <property type="molecule type" value="Genomic_DNA"/>
</dbReference>
<dbReference type="InterPro" id="IPR011706">
    <property type="entry name" value="Cu-oxidase_C"/>
</dbReference>
<evidence type="ECO:0000256" key="2">
    <source>
        <dbReference type="ARBA" id="ARBA00001935"/>
    </source>
</evidence>
<dbReference type="Pfam" id="PF00394">
    <property type="entry name" value="Cu-oxidase"/>
    <property type="match status" value="1"/>
</dbReference>
<dbReference type="Gene3D" id="2.60.40.420">
    <property type="entry name" value="Cupredoxins - blue copper proteins"/>
    <property type="match status" value="2"/>
</dbReference>
<keyword evidence="7" id="KW-0479">Metal-binding</keyword>
<dbReference type="AlphaFoldDB" id="A0A9P3ULW8"/>
<evidence type="ECO:0000256" key="12">
    <source>
        <dbReference type="ARBA" id="ARBA00023185"/>
    </source>
</evidence>
<keyword evidence="11" id="KW-0325">Glycoprotein</keyword>
<dbReference type="OrthoDB" id="2121828at2759"/>
<comment type="caution">
    <text evidence="15">The sequence shown here is derived from an EMBL/GenBank/DDBJ whole genome shotgun (WGS) entry which is preliminary data.</text>
</comment>
<evidence type="ECO:0000256" key="6">
    <source>
        <dbReference type="ARBA" id="ARBA00022525"/>
    </source>
</evidence>
<organism evidence="15 16">
    <name type="scientific">Lyophyllum shimeji</name>
    <name type="common">Hon-shimeji</name>
    <name type="synonym">Tricholoma shimeji</name>
    <dbReference type="NCBI Taxonomy" id="47721"/>
    <lineage>
        <taxon>Eukaryota</taxon>
        <taxon>Fungi</taxon>
        <taxon>Dikarya</taxon>
        <taxon>Basidiomycota</taxon>
        <taxon>Agaricomycotina</taxon>
        <taxon>Agaricomycetes</taxon>
        <taxon>Agaricomycetidae</taxon>
        <taxon>Agaricales</taxon>
        <taxon>Tricholomatineae</taxon>
        <taxon>Lyophyllaceae</taxon>
        <taxon>Lyophyllum</taxon>
    </lineage>
</organism>
<keyword evidence="12" id="KW-0439">Lignin degradation</keyword>
<dbReference type="InterPro" id="IPR045087">
    <property type="entry name" value="Cu-oxidase_fam"/>
</dbReference>
<dbReference type="Pfam" id="PF07731">
    <property type="entry name" value="Cu-oxidase_2"/>
    <property type="match status" value="1"/>
</dbReference>
<evidence type="ECO:0000256" key="3">
    <source>
        <dbReference type="ARBA" id="ARBA00004613"/>
    </source>
</evidence>
<evidence type="ECO:0000259" key="13">
    <source>
        <dbReference type="Pfam" id="PF00394"/>
    </source>
</evidence>
<dbReference type="InterPro" id="IPR001117">
    <property type="entry name" value="Cu-oxidase_2nd"/>
</dbReference>
<evidence type="ECO:0000256" key="4">
    <source>
        <dbReference type="ARBA" id="ARBA00010609"/>
    </source>
</evidence>
<evidence type="ECO:0000313" key="16">
    <source>
        <dbReference type="Proteomes" id="UP001063166"/>
    </source>
</evidence>
<comment type="similarity">
    <text evidence="4">Belongs to the multicopper oxidase family.</text>
</comment>
<comment type="catalytic activity">
    <reaction evidence="1">
        <text>4 hydroquinone + O2 = 4 benzosemiquinone + 2 H2O</text>
        <dbReference type="Rhea" id="RHEA:11276"/>
        <dbReference type="ChEBI" id="CHEBI:15377"/>
        <dbReference type="ChEBI" id="CHEBI:15379"/>
        <dbReference type="ChEBI" id="CHEBI:17594"/>
        <dbReference type="ChEBI" id="CHEBI:17977"/>
        <dbReference type="EC" id="1.10.3.2"/>
    </reaction>
</comment>
<evidence type="ECO:0000256" key="10">
    <source>
        <dbReference type="ARBA" id="ARBA00023157"/>
    </source>
</evidence>
<dbReference type="GO" id="GO:0052716">
    <property type="term" value="F:hydroquinone:oxygen oxidoreductase activity"/>
    <property type="evidence" value="ECO:0007669"/>
    <property type="project" value="UniProtKB-EC"/>
</dbReference>
<dbReference type="SUPFAM" id="SSF49503">
    <property type="entry name" value="Cupredoxins"/>
    <property type="match status" value="2"/>
</dbReference>
<proteinExistence type="inferred from homology"/>